<dbReference type="STRING" id="578462.A0A0L0T925"/>
<protein>
    <recommendedName>
        <fullName evidence="2">HAM1-like N-terminal domain-containing protein</fullName>
    </recommendedName>
</protein>
<reference evidence="4" key="2">
    <citation type="submission" date="2009-11" db="EMBL/GenBank/DDBJ databases">
        <title>The Genome Sequence of Allomyces macrogynus strain ATCC 38327.</title>
        <authorList>
            <consortium name="The Broad Institute Genome Sequencing Platform"/>
            <person name="Russ C."/>
            <person name="Cuomo C."/>
            <person name="Shea T."/>
            <person name="Young S.K."/>
            <person name="Zeng Q."/>
            <person name="Koehrsen M."/>
            <person name="Haas B."/>
            <person name="Borodovsky M."/>
            <person name="Guigo R."/>
            <person name="Alvarado L."/>
            <person name="Berlin A."/>
            <person name="Borenstein D."/>
            <person name="Chen Z."/>
            <person name="Engels R."/>
            <person name="Freedman E."/>
            <person name="Gellesch M."/>
            <person name="Goldberg J."/>
            <person name="Griggs A."/>
            <person name="Gujja S."/>
            <person name="Heiman D."/>
            <person name="Hepburn T."/>
            <person name="Howarth C."/>
            <person name="Jen D."/>
            <person name="Larson L."/>
            <person name="Lewis B."/>
            <person name="Mehta T."/>
            <person name="Park D."/>
            <person name="Pearson M."/>
            <person name="Roberts A."/>
            <person name="Saif S."/>
            <person name="Shenoy N."/>
            <person name="Sisk P."/>
            <person name="Stolte C."/>
            <person name="Sykes S."/>
            <person name="Walk T."/>
            <person name="White J."/>
            <person name="Yandava C."/>
            <person name="Burger G."/>
            <person name="Gray M.W."/>
            <person name="Holland P.W.H."/>
            <person name="King N."/>
            <person name="Lang F.B.F."/>
            <person name="Roger A.J."/>
            <person name="Ruiz-Trillo I."/>
            <person name="Lander E."/>
            <person name="Nusbaum C."/>
        </authorList>
    </citation>
    <scope>NUCLEOTIDE SEQUENCE [LARGE SCALE GENOMIC DNA]</scope>
    <source>
        <strain evidence="4">ATCC 38327</strain>
    </source>
</reference>
<organism evidence="3 4">
    <name type="scientific">Allomyces macrogynus (strain ATCC 38327)</name>
    <name type="common">Allomyces javanicus var. macrogynus</name>
    <dbReference type="NCBI Taxonomy" id="578462"/>
    <lineage>
        <taxon>Eukaryota</taxon>
        <taxon>Fungi</taxon>
        <taxon>Fungi incertae sedis</taxon>
        <taxon>Blastocladiomycota</taxon>
        <taxon>Blastocladiomycetes</taxon>
        <taxon>Blastocladiales</taxon>
        <taxon>Blastocladiaceae</taxon>
        <taxon>Allomyces</taxon>
    </lineage>
</organism>
<feature type="region of interest" description="Disordered" evidence="1">
    <location>
        <begin position="246"/>
        <end position="317"/>
    </location>
</feature>
<feature type="domain" description="HAM1-like N-terminal" evidence="2">
    <location>
        <begin position="321"/>
        <end position="489"/>
    </location>
</feature>
<name>A0A0L0T925_ALLM3</name>
<accession>A0A0L0T925</accession>
<dbReference type="EMBL" id="GG745370">
    <property type="protein sequence ID" value="KNE71220.1"/>
    <property type="molecule type" value="Genomic_DNA"/>
</dbReference>
<keyword evidence="4" id="KW-1185">Reference proteome</keyword>
<dbReference type="PANTHER" id="PTHR31138:SF1">
    <property type="entry name" value="PDZ DOMAIN-CONTAINING PROTEIN"/>
    <property type="match status" value="1"/>
</dbReference>
<evidence type="ECO:0000259" key="2">
    <source>
        <dbReference type="Pfam" id="PF19343"/>
    </source>
</evidence>
<dbReference type="InterPro" id="IPR045967">
    <property type="entry name" value="HAM1-like_N"/>
</dbReference>
<dbReference type="OrthoDB" id="19394at2759"/>
<gene>
    <name evidence="3" type="ORF">AMAG_15876</name>
</gene>
<dbReference type="AlphaFoldDB" id="A0A0L0T925"/>
<dbReference type="InterPro" id="IPR017943">
    <property type="entry name" value="Bactericidal_perm-incr_a/b_dom"/>
</dbReference>
<dbReference type="GO" id="GO:0008289">
    <property type="term" value="F:lipid binding"/>
    <property type="evidence" value="ECO:0007669"/>
    <property type="project" value="InterPro"/>
</dbReference>
<reference evidence="3 4" key="1">
    <citation type="submission" date="2009-11" db="EMBL/GenBank/DDBJ databases">
        <title>Annotation of Allomyces macrogynus ATCC 38327.</title>
        <authorList>
            <consortium name="The Broad Institute Genome Sequencing Platform"/>
            <person name="Russ C."/>
            <person name="Cuomo C."/>
            <person name="Burger G."/>
            <person name="Gray M.W."/>
            <person name="Holland P.W.H."/>
            <person name="King N."/>
            <person name="Lang F.B.F."/>
            <person name="Roger A.J."/>
            <person name="Ruiz-Trillo I."/>
            <person name="Young S.K."/>
            <person name="Zeng Q."/>
            <person name="Gargeya S."/>
            <person name="Fitzgerald M."/>
            <person name="Haas B."/>
            <person name="Abouelleil A."/>
            <person name="Alvarado L."/>
            <person name="Arachchi H.M."/>
            <person name="Berlin A."/>
            <person name="Chapman S.B."/>
            <person name="Gearin G."/>
            <person name="Goldberg J."/>
            <person name="Griggs A."/>
            <person name="Gujja S."/>
            <person name="Hansen M."/>
            <person name="Heiman D."/>
            <person name="Howarth C."/>
            <person name="Larimer J."/>
            <person name="Lui A."/>
            <person name="MacDonald P.J.P."/>
            <person name="McCowen C."/>
            <person name="Montmayeur A."/>
            <person name="Murphy C."/>
            <person name="Neiman D."/>
            <person name="Pearson M."/>
            <person name="Priest M."/>
            <person name="Roberts A."/>
            <person name="Saif S."/>
            <person name="Shea T."/>
            <person name="Sisk P."/>
            <person name="Stolte C."/>
            <person name="Sykes S."/>
            <person name="Wortman J."/>
            <person name="Nusbaum C."/>
            <person name="Birren B."/>
        </authorList>
    </citation>
    <scope>NUCLEOTIDE SEQUENCE [LARGE SCALE GENOMIC DNA]</scope>
    <source>
        <strain evidence="3 4">ATCC 38327</strain>
    </source>
</reference>
<evidence type="ECO:0000256" key="1">
    <source>
        <dbReference type="SAM" id="MobiDB-lite"/>
    </source>
</evidence>
<feature type="compositionally biased region" description="Basic residues" evidence="1">
    <location>
        <begin position="259"/>
        <end position="269"/>
    </location>
</feature>
<dbReference type="SUPFAM" id="SSF55394">
    <property type="entry name" value="Bactericidal permeability-increasing protein, BPI"/>
    <property type="match status" value="1"/>
</dbReference>
<proteinExistence type="predicted"/>
<dbReference type="PANTHER" id="PTHR31138">
    <property type="entry name" value="CHROMOSOME 19, WHOLE GENOME SHOTGUN SEQUENCE"/>
    <property type="match status" value="1"/>
</dbReference>
<feature type="compositionally biased region" description="Acidic residues" evidence="1">
    <location>
        <begin position="278"/>
        <end position="289"/>
    </location>
</feature>
<evidence type="ECO:0000313" key="4">
    <source>
        <dbReference type="Proteomes" id="UP000054350"/>
    </source>
</evidence>
<dbReference type="Pfam" id="PF19343">
    <property type="entry name" value="HAM1_N"/>
    <property type="match status" value="1"/>
</dbReference>
<dbReference type="Gene3D" id="3.15.10.10">
    <property type="entry name" value="Bactericidal permeability-increasing protein, domain 1"/>
    <property type="match status" value="1"/>
</dbReference>
<evidence type="ECO:0000313" key="3">
    <source>
        <dbReference type="EMBL" id="KNE71220.1"/>
    </source>
</evidence>
<dbReference type="Proteomes" id="UP000054350">
    <property type="component" value="Unassembled WGS sequence"/>
</dbReference>
<dbReference type="VEuPathDB" id="FungiDB:AMAG_15876"/>
<sequence>MLQDISVAVGDFLSASALWKLHGTAVALQEGETDDDRKARAEAETAKDKAERVKEAVAKLKEPAQQLLARVRDQPEFQAGIRDVIDLFALVRDRALVLAEQQKHGAQAAAEAVAENVTETAEDREVQYHAEQASEKAQQLIANFGGTLDPLRDATHRLLDALNKKRPEVDALVDEMRDWASDPGDETKAQAVYDHVRHLLALVKPEAAVQVSQYAEGTVLPALTQAKETVKDEVAPYVRDAAEGAVETAEAAEGEWHTVTHKKGKKGKKQAQAQAQEQEPETQEQEPETQETTGEGKAKGQQLPGIGAWTEQDEQDARELRTAFEQVAKEARTFLDSLRSDATVRNVEASLTALMHDLFLDDKGAPQLKVDLLADLQKVLPLVVRRLATVPVARIDYGDQDLDLILDNVELDCVLAPANVNLVTETHWAPDLGQVVSTAKLQMRGMRVDARNVVFYYNRKRFPKVADVGIADVVIGGDRATTMSHAAEAGTDEAAKAHARAQLAAGTVGMDIDLTLQPARDPQRLVHVAECTATIHDLTLDVKRSRHPWMYTLLSPVLDRYLRARLEQATADMVAGAVERLDRVVEQAMAQGKAMQEQMHPGATIAAALSSVGGSREE</sequence>